<dbReference type="EMBL" id="QRYT01000037">
    <property type="protein sequence ID" value="RGV06629.1"/>
    <property type="molecule type" value="Genomic_DNA"/>
</dbReference>
<dbReference type="Proteomes" id="UP000285379">
    <property type="component" value="Unassembled WGS sequence"/>
</dbReference>
<evidence type="ECO:0000313" key="5">
    <source>
        <dbReference type="EMBL" id="RGV06629.1"/>
    </source>
</evidence>
<evidence type="ECO:0000256" key="1">
    <source>
        <dbReference type="ARBA" id="ARBA00010529"/>
    </source>
</evidence>
<evidence type="ECO:0000313" key="6">
    <source>
        <dbReference type="Proteomes" id="UP000285379"/>
    </source>
</evidence>
<organism evidence="5 6">
    <name type="scientific">Phocaeicola vulgatus</name>
    <name type="common">Bacteroides vulgatus</name>
    <dbReference type="NCBI Taxonomy" id="821"/>
    <lineage>
        <taxon>Bacteria</taxon>
        <taxon>Pseudomonadati</taxon>
        <taxon>Bacteroidota</taxon>
        <taxon>Bacteroidia</taxon>
        <taxon>Bacteroidales</taxon>
        <taxon>Bacteroidaceae</taxon>
        <taxon>Phocaeicola</taxon>
    </lineage>
</organism>
<keyword evidence="3" id="KW-0238">DNA-binding</keyword>
<dbReference type="GO" id="GO:0030261">
    <property type="term" value="P:chromosome condensation"/>
    <property type="evidence" value="ECO:0007669"/>
    <property type="project" value="UniProtKB-KW"/>
</dbReference>
<evidence type="ECO:0000256" key="3">
    <source>
        <dbReference type="ARBA" id="ARBA00023125"/>
    </source>
</evidence>
<sequence length="97" mass="10676">MTKQELINTIAERAEINKIDVEHAINTAFDVAKETIANGDSIFIRGFGTLSPKRRQAKVARNITAGTSVVVPETIVPHFKPCKAFKGQVNEIQVIDD</sequence>
<evidence type="ECO:0000256" key="2">
    <source>
        <dbReference type="ARBA" id="ARBA00023067"/>
    </source>
</evidence>
<dbReference type="RefSeq" id="WP_117866520.1">
    <property type="nucleotide sequence ID" value="NZ_QRYT01000037.1"/>
</dbReference>
<comment type="caution">
    <text evidence="5">The sequence shown here is derived from an EMBL/GenBank/DDBJ whole genome shotgun (WGS) entry which is preliminary data.</text>
</comment>
<proteinExistence type="inferred from homology"/>
<dbReference type="PANTHER" id="PTHR33175">
    <property type="entry name" value="DNA-BINDING PROTEIN HU"/>
    <property type="match status" value="1"/>
</dbReference>
<keyword evidence="2" id="KW-0226">DNA condensation</keyword>
<dbReference type="GO" id="GO:0003677">
    <property type="term" value="F:DNA binding"/>
    <property type="evidence" value="ECO:0007669"/>
    <property type="project" value="UniProtKB-KW"/>
</dbReference>
<gene>
    <name evidence="5" type="ORF">DWW27_14855</name>
</gene>
<reference evidence="5 6" key="1">
    <citation type="submission" date="2018-08" db="EMBL/GenBank/DDBJ databases">
        <title>A genome reference for cultivated species of the human gut microbiota.</title>
        <authorList>
            <person name="Zou Y."/>
            <person name="Xue W."/>
            <person name="Luo G."/>
        </authorList>
    </citation>
    <scope>NUCLEOTIDE SEQUENCE [LARGE SCALE GENOMIC DNA]</scope>
    <source>
        <strain evidence="5 6">AF14-8</strain>
    </source>
</reference>
<dbReference type="Pfam" id="PF00216">
    <property type="entry name" value="Bac_DNA_binding"/>
    <property type="match status" value="1"/>
</dbReference>
<protein>
    <submittedName>
        <fullName evidence="5">Integration host factor subunit beta</fullName>
    </submittedName>
</protein>
<dbReference type="PRINTS" id="PR01727">
    <property type="entry name" value="DNABINDINGHU"/>
</dbReference>
<dbReference type="CDD" id="cd13836">
    <property type="entry name" value="IHF_B"/>
    <property type="match status" value="1"/>
</dbReference>
<dbReference type="Gene3D" id="4.10.520.10">
    <property type="entry name" value="IHF-like DNA-binding proteins"/>
    <property type="match status" value="1"/>
</dbReference>
<dbReference type="InterPro" id="IPR000119">
    <property type="entry name" value="Hist_DNA-bd"/>
</dbReference>
<dbReference type="SMART" id="SM00411">
    <property type="entry name" value="BHL"/>
    <property type="match status" value="1"/>
</dbReference>
<dbReference type="GO" id="GO:0030527">
    <property type="term" value="F:structural constituent of chromatin"/>
    <property type="evidence" value="ECO:0007669"/>
    <property type="project" value="InterPro"/>
</dbReference>
<dbReference type="PANTHER" id="PTHR33175:SF3">
    <property type="entry name" value="DNA-BINDING PROTEIN HU-BETA"/>
    <property type="match status" value="1"/>
</dbReference>
<dbReference type="SUPFAM" id="SSF47729">
    <property type="entry name" value="IHF-like DNA-binding proteins"/>
    <property type="match status" value="1"/>
</dbReference>
<dbReference type="InterPro" id="IPR010992">
    <property type="entry name" value="IHF-like_DNA-bd_dom_sf"/>
</dbReference>
<evidence type="ECO:0000256" key="4">
    <source>
        <dbReference type="RuleBase" id="RU003939"/>
    </source>
</evidence>
<accession>A0A412VJ57</accession>
<name>A0A412VJ57_PHOVU</name>
<dbReference type="AlphaFoldDB" id="A0A412VJ57"/>
<comment type="similarity">
    <text evidence="1 4">Belongs to the bacterial histone-like protein family.</text>
</comment>